<name>A0A1N6K449_9BACT</name>
<evidence type="ECO:0000256" key="5">
    <source>
        <dbReference type="ARBA" id="ARBA00022741"/>
    </source>
</evidence>
<dbReference type="InterPro" id="IPR011990">
    <property type="entry name" value="TPR-like_helical_dom_sf"/>
</dbReference>
<dbReference type="CDD" id="cd16917">
    <property type="entry name" value="HATPase_UhpB-NarQ-NarX-like"/>
    <property type="match status" value="1"/>
</dbReference>
<keyword evidence="7" id="KW-0067">ATP-binding</keyword>
<keyword evidence="5" id="KW-0547">Nucleotide-binding</keyword>
<dbReference type="PROSITE" id="PS50109">
    <property type="entry name" value="HIS_KIN"/>
    <property type="match status" value="1"/>
</dbReference>
<dbReference type="EMBL" id="FSRA01000002">
    <property type="protein sequence ID" value="SIO51348.1"/>
    <property type="molecule type" value="Genomic_DNA"/>
</dbReference>
<keyword evidence="12" id="KW-0732">Signal</keyword>
<dbReference type="SUPFAM" id="SSF55874">
    <property type="entry name" value="ATPase domain of HSP90 chaperone/DNA topoisomerase II/histidine kinase"/>
    <property type="match status" value="1"/>
</dbReference>
<keyword evidence="3" id="KW-0597">Phosphoprotein</keyword>
<evidence type="ECO:0000256" key="4">
    <source>
        <dbReference type="ARBA" id="ARBA00022679"/>
    </source>
</evidence>
<dbReference type="OrthoDB" id="617348at2"/>
<evidence type="ECO:0000256" key="11">
    <source>
        <dbReference type="SAM" id="Phobius"/>
    </source>
</evidence>
<dbReference type="Proteomes" id="UP000185003">
    <property type="component" value="Unassembled WGS sequence"/>
</dbReference>
<keyword evidence="15" id="KW-1185">Reference proteome</keyword>
<feature type="signal peptide" evidence="12">
    <location>
        <begin position="1"/>
        <end position="19"/>
    </location>
</feature>
<comment type="catalytic activity">
    <reaction evidence="1">
        <text>ATP + protein L-histidine = ADP + protein N-phospho-L-histidine.</text>
        <dbReference type="EC" id="2.7.13.3"/>
    </reaction>
</comment>
<feature type="transmembrane region" description="Helical" evidence="11">
    <location>
        <begin position="400"/>
        <end position="423"/>
    </location>
</feature>
<reference evidence="15" key="1">
    <citation type="submission" date="2016-11" db="EMBL/GenBank/DDBJ databases">
        <authorList>
            <person name="Varghese N."/>
            <person name="Submissions S."/>
        </authorList>
    </citation>
    <scope>NUCLEOTIDE SEQUENCE [LARGE SCALE GENOMIC DNA]</scope>
    <source>
        <strain evidence="15">DSM 24787</strain>
    </source>
</reference>
<evidence type="ECO:0000256" key="3">
    <source>
        <dbReference type="ARBA" id="ARBA00022553"/>
    </source>
</evidence>
<sequence>MRKIFYLYLSLLLPLLGKAQHNPTKGYRDSLTYLLTQPATDSNKARISFLLSDEWSYTDTLKAKQFLEQGRVLANGNRYLLALYHFYLAQLLFETDKPQAEKMYLRSDSLLRVFKTPEAYYFRARAWHNYGALREQADDSETMLAVLIDKTIPLSIQSGDKNYLARNYSDVGMVFMNQWQYDKAAPYFEKAISILNQSTALKSNDVSVYINAIRNFVFMDSFIIAKKLIDKAKPMITPGSEAEIDFLINEGMYYKDMKQYQLSLNSLQHALTVADELNKPYLRESVMFQQYRTFSDMGKYEQAKDILLRIVNTGVYNSSMNRLMHAYELAGTFARLGDMSAAYKWQKEYGVLLDSISKSENAENINALEAKFRNAENEKKIVELNAVNEKANLTAKSNRLMSTLLGSASLFLLILLVLGYYFYRNNKRSAAQQEQIKITRAMLDGQEAERTRVARDLHDGLGGMLAAVKINLSDVAQEGQKELHGIIHQLDQSVSELRRIAHNMMPEMLLRLGLEASLRDLCGSLMSENLAIDFQYLGVDSPIAAQEQVTIYRIIQELLANVVKHADARNVLLQCSRQEGVFFITIEDDGKGMQEEGQGMGLSNIKSRVAYLNGKMEILSKGHQQGTAINIELHVTA</sequence>
<dbReference type="EC" id="2.7.13.3" evidence="2"/>
<dbReference type="GO" id="GO:0046983">
    <property type="term" value="F:protein dimerization activity"/>
    <property type="evidence" value="ECO:0007669"/>
    <property type="project" value="InterPro"/>
</dbReference>
<dbReference type="AlphaFoldDB" id="A0A1N6K449"/>
<dbReference type="InterPro" id="IPR011712">
    <property type="entry name" value="Sig_transdc_His_kin_sub3_dim/P"/>
</dbReference>
<organism evidence="14 15">
    <name type="scientific">Chitinophaga niabensis</name>
    <dbReference type="NCBI Taxonomy" id="536979"/>
    <lineage>
        <taxon>Bacteria</taxon>
        <taxon>Pseudomonadati</taxon>
        <taxon>Bacteroidota</taxon>
        <taxon>Chitinophagia</taxon>
        <taxon>Chitinophagales</taxon>
        <taxon>Chitinophagaceae</taxon>
        <taxon>Chitinophaga</taxon>
    </lineage>
</organism>
<dbReference type="InterPro" id="IPR003594">
    <property type="entry name" value="HATPase_dom"/>
</dbReference>
<dbReference type="RefSeq" id="WP_084185816.1">
    <property type="nucleotide sequence ID" value="NZ_FSRA01000002.1"/>
</dbReference>
<evidence type="ECO:0000256" key="6">
    <source>
        <dbReference type="ARBA" id="ARBA00022777"/>
    </source>
</evidence>
<evidence type="ECO:0000256" key="9">
    <source>
        <dbReference type="PROSITE-ProRule" id="PRU00339"/>
    </source>
</evidence>
<dbReference type="SMART" id="SM00387">
    <property type="entry name" value="HATPase_c"/>
    <property type="match status" value="1"/>
</dbReference>
<dbReference type="GO" id="GO:0016020">
    <property type="term" value="C:membrane"/>
    <property type="evidence" value="ECO:0007669"/>
    <property type="project" value="InterPro"/>
</dbReference>
<dbReference type="PROSITE" id="PS50005">
    <property type="entry name" value="TPR"/>
    <property type="match status" value="1"/>
</dbReference>
<dbReference type="PANTHER" id="PTHR24421:SF10">
    <property type="entry name" value="NITRATE_NITRITE SENSOR PROTEIN NARQ"/>
    <property type="match status" value="1"/>
</dbReference>
<dbReference type="Pfam" id="PF07730">
    <property type="entry name" value="HisKA_3"/>
    <property type="match status" value="1"/>
</dbReference>
<keyword evidence="9" id="KW-0802">TPR repeat</keyword>
<dbReference type="Gene3D" id="1.20.5.1930">
    <property type="match status" value="1"/>
</dbReference>
<evidence type="ECO:0000256" key="2">
    <source>
        <dbReference type="ARBA" id="ARBA00012438"/>
    </source>
</evidence>
<evidence type="ECO:0000259" key="13">
    <source>
        <dbReference type="PROSITE" id="PS50109"/>
    </source>
</evidence>
<dbReference type="GO" id="GO:0000155">
    <property type="term" value="F:phosphorelay sensor kinase activity"/>
    <property type="evidence" value="ECO:0007669"/>
    <property type="project" value="InterPro"/>
</dbReference>
<dbReference type="InterPro" id="IPR050482">
    <property type="entry name" value="Sensor_HK_TwoCompSys"/>
</dbReference>
<dbReference type="InterPro" id="IPR036890">
    <property type="entry name" value="HATPase_C_sf"/>
</dbReference>
<evidence type="ECO:0000313" key="14">
    <source>
        <dbReference type="EMBL" id="SIO51348.1"/>
    </source>
</evidence>
<dbReference type="STRING" id="536979.SAMN04488055_5042"/>
<keyword evidence="11" id="KW-1133">Transmembrane helix</keyword>
<dbReference type="Gene3D" id="1.25.40.10">
    <property type="entry name" value="Tetratricopeptide repeat domain"/>
    <property type="match status" value="2"/>
</dbReference>
<feature type="repeat" description="TPR" evidence="9">
    <location>
        <begin position="165"/>
        <end position="198"/>
    </location>
</feature>
<feature type="domain" description="Histidine kinase" evidence="13">
    <location>
        <begin position="452"/>
        <end position="637"/>
    </location>
</feature>
<dbReference type="SMART" id="SM00028">
    <property type="entry name" value="TPR"/>
    <property type="match status" value="3"/>
</dbReference>
<accession>A0A1N6K449</accession>
<evidence type="ECO:0000256" key="10">
    <source>
        <dbReference type="SAM" id="Coils"/>
    </source>
</evidence>
<gene>
    <name evidence="14" type="ORF">SAMN04488055_5042</name>
</gene>
<feature type="chain" id="PRO_5012884694" description="histidine kinase" evidence="12">
    <location>
        <begin position="20"/>
        <end position="637"/>
    </location>
</feature>
<dbReference type="PANTHER" id="PTHR24421">
    <property type="entry name" value="NITRATE/NITRITE SENSOR PROTEIN NARX-RELATED"/>
    <property type="match status" value="1"/>
</dbReference>
<dbReference type="Pfam" id="PF02518">
    <property type="entry name" value="HATPase_c"/>
    <property type="match status" value="1"/>
</dbReference>
<feature type="coiled-coil region" evidence="10">
    <location>
        <begin position="358"/>
        <end position="392"/>
    </location>
</feature>
<protein>
    <recommendedName>
        <fullName evidence="2">histidine kinase</fullName>
        <ecNumber evidence="2">2.7.13.3</ecNumber>
    </recommendedName>
</protein>
<keyword evidence="8" id="KW-0902">Two-component regulatory system</keyword>
<keyword evidence="11" id="KW-0812">Transmembrane</keyword>
<keyword evidence="4" id="KW-0808">Transferase</keyword>
<keyword evidence="6" id="KW-0418">Kinase</keyword>
<dbReference type="SUPFAM" id="SSF48452">
    <property type="entry name" value="TPR-like"/>
    <property type="match status" value="2"/>
</dbReference>
<dbReference type="InterPro" id="IPR005467">
    <property type="entry name" value="His_kinase_dom"/>
</dbReference>
<dbReference type="GO" id="GO:0005524">
    <property type="term" value="F:ATP binding"/>
    <property type="evidence" value="ECO:0007669"/>
    <property type="project" value="UniProtKB-KW"/>
</dbReference>
<evidence type="ECO:0000313" key="15">
    <source>
        <dbReference type="Proteomes" id="UP000185003"/>
    </source>
</evidence>
<dbReference type="Gene3D" id="3.30.565.10">
    <property type="entry name" value="Histidine kinase-like ATPase, C-terminal domain"/>
    <property type="match status" value="1"/>
</dbReference>
<keyword evidence="10" id="KW-0175">Coiled coil</keyword>
<keyword evidence="11" id="KW-0472">Membrane</keyword>
<dbReference type="InterPro" id="IPR019734">
    <property type="entry name" value="TPR_rpt"/>
</dbReference>
<evidence type="ECO:0000256" key="7">
    <source>
        <dbReference type="ARBA" id="ARBA00022840"/>
    </source>
</evidence>
<proteinExistence type="predicted"/>
<evidence type="ECO:0000256" key="12">
    <source>
        <dbReference type="SAM" id="SignalP"/>
    </source>
</evidence>
<evidence type="ECO:0000256" key="1">
    <source>
        <dbReference type="ARBA" id="ARBA00000085"/>
    </source>
</evidence>
<evidence type="ECO:0000256" key="8">
    <source>
        <dbReference type="ARBA" id="ARBA00023012"/>
    </source>
</evidence>